<gene>
    <name evidence="1" type="ORF">RBEMOGI_1485</name>
</gene>
<dbReference type="RefSeq" id="WP_231569962.1">
    <property type="nucleotide sequence ID" value="NZ_LAOJ01000001.1"/>
</dbReference>
<name>A0A0F3QJW9_RICBE</name>
<evidence type="ECO:0000313" key="2">
    <source>
        <dbReference type="Proteomes" id="UP000033689"/>
    </source>
</evidence>
<organism evidence="1 2">
    <name type="scientific">Rickettsia bellii str. RML Mogi</name>
    <dbReference type="NCBI Taxonomy" id="1359194"/>
    <lineage>
        <taxon>Bacteria</taxon>
        <taxon>Pseudomonadati</taxon>
        <taxon>Pseudomonadota</taxon>
        <taxon>Alphaproteobacteria</taxon>
        <taxon>Rickettsiales</taxon>
        <taxon>Rickettsiaceae</taxon>
        <taxon>Rickettsieae</taxon>
        <taxon>Rickettsia</taxon>
        <taxon>belli group</taxon>
    </lineage>
</organism>
<protein>
    <submittedName>
        <fullName evidence="1">Uncharacterized protein</fullName>
    </submittedName>
</protein>
<comment type="caution">
    <text evidence="1">The sequence shown here is derived from an EMBL/GenBank/DDBJ whole genome shotgun (WGS) entry which is preliminary data.</text>
</comment>
<evidence type="ECO:0000313" key="1">
    <source>
        <dbReference type="EMBL" id="KJV92848.1"/>
    </source>
</evidence>
<sequence length="144" mass="16661">MQEFKINSASVAHMATQVRVKQLATRDSQYKVLASIVETWEKNQADKSGEANYKEIIKDLKEYSTLSKSINDYFHEQKIPATDLGYPIKFNKTDLQLKMAYKYAKQQDDNLIAQIKNGHFYNNQYCYVDSTKLPVLQADNSDSY</sequence>
<dbReference type="AlphaFoldDB" id="A0A0F3QJW9"/>
<dbReference type="Proteomes" id="UP000033689">
    <property type="component" value="Unassembled WGS sequence"/>
</dbReference>
<accession>A0A0F3QJW9</accession>
<dbReference type="PATRIC" id="fig|1359194.3.peg.1517"/>
<proteinExistence type="predicted"/>
<reference evidence="1 2" key="1">
    <citation type="submission" date="2015-02" db="EMBL/GenBank/DDBJ databases">
        <title>Genome Sequencing of Rickettsiales.</title>
        <authorList>
            <person name="Daugherty S.C."/>
            <person name="Su Q."/>
            <person name="Abolude K."/>
            <person name="Beier-Sexton M."/>
            <person name="Carlyon J.A."/>
            <person name="Carter R."/>
            <person name="Day N.P."/>
            <person name="Dumler S.J."/>
            <person name="Dyachenko V."/>
            <person name="Godinez A."/>
            <person name="Kurtti T.J."/>
            <person name="Lichay M."/>
            <person name="Mullins K.E."/>
            <person name="Ott S."/>
            <person name="Pappas-Brown V."/>
            <person name="Paris D.H."/>
            <person name="Patel P."/>
            <person name="Richards A.L."/>
            <person name="Sadzewicz L."/>
            <person name="Sears K."/>
            <person name="Seidman D."/>
            <person name="Sengamalay N."/>
            <person name="Stenos J."/>
            <person name="Tallon L.J."/>
            <person name="Vincent G."/>
            <person name="Fraser C.M."/>
            <person name="Munderloh U."/>
            <person name="Dunning-Hotopp J.C."/>
        </authorList>
    </citation>
    <scope>NUCLEOTIDE SEQUENCE [LARGE SCALE GENOMIC DNA]</scope>
    <source>
        <strain evidence="1 2">RML Mogi</strain>
    </source>
</reference>
<dbReference type="EMBL" id="LAOJ01000001">
    <property type="protein sequence ID" value="KJV92848.1"/>
    <property type="molecule type" value="Genomic_DNA"/>
</dbReference>